<dbReference type="InterPro" id="IPR000477">
    <property type="entry name" value="RT_dom"/>
</dbReference>
<dbReference type="SUPFAM" id="SSF54928">
    <property type="entry name" value="RNA-binding domain, RBD"/>
    <property type="match status" value="1"/>
</dbReference>
<organism evidence="3">
    <name type="scientific">Tanacetum cinerariifolium</name>
    <name type="common">Dalmatian daisy</name>
    <name type="synonym">Chrysanthemum cinerariifolium</name>
    <dbReference type="NCBI Taxonomy" id="118510"/>
    <lineage>
        <taxon>Eukaryota</taxon>
        <taxon>Viridiplantae</taxon>
        <taxon>Streptophyta</taxon>
        <taxon>Embryophyta</taxon>
        <taxon>Tracheophyta</taxon>
        <taxon>Spermatophyta</taxon>
        <taxon>Magnoliopsida</taxon>
        <taxon>eudicotyledons</taxon>
        <taxon>Gunneridae</taxon>
        <taxon>Pentapetalae</taxon>
        <taxon>asterids</taxon>
        <taxon>campanulids</taxon>
        <taxon>Asterales</taxon>
        <taxon>Asteraceae</taxon>
        <taxon>Asteroideae</taxon>
        <taxon>Anthemideae</taxon>
        <taxon>Anthemidinae</taxon>
        <taxon>Tanacetum</taxon>
    </lineage>
</organism>
<proteinExistence type="predicted"/>
<keyword evidence="3" id="KW-0808">Transferase</keyword>
<dbReference type="EMBL" id="BKCJ010003097">
    <property type="protein sequence ID" value="GEU52957.1"/>
    <property type="molecule type" value="Genomic_DNA"/>
</dbReference>
<protein>
    <submittedName>
        <fullName evidence="3">RNA-directed DNA polymerase, eukaryota</fullName>
    </submittedName>
</protein>
<dbReference type="InterPro" id="IPR035979">
    <property type="entry name" value="RBD_domain_sf"/>
</dbReference>
<feature type="domain" description="Reverse transcriptase" evidence="2">
    <location>
        <begin position="900"/>
        <end position="1039"/>
    </location>
</feature>
<reference evidence="3" key="1">
    <citation type="journal article" date="2019" name="Sci. Rep.">
        <title>Draft genome of Tanacetum cinerariifolium, the natural source of mosquito coil.</title>
        <authorList>
            <person name="Yamashiro T."/>
            <person name="Shiraishi A."/>
            <person name="Satake H."/>
            <person name="Nakayama K."/>
        </authorList>
    </citation>
    <scope>NUCLEOTIDE SEQUENCE</scope>
</reference>
<dbReference type="InterPro" id="IPR012677">
    <property type="entry name" value="Nucleotide-bd_a/b_plait_sf"/>
</dbReference>
<gene>
    <name evidence="3" type="ORF">Tci_024935</name>
</gene>
<dbReference type="CDD" id="cd01650">
    <property type="entry name" value="RT_nLTR_like"/>
    <property type="match status" value="1"/>
</dbReference>
<evidence type="ECO:0000259" key="2">
    <source>
        <dbReference type="Pfam" id="PF00078"/>
    </source>
</evidence>
<sequence length="1177" mass="135396">MDESEPQSKTVSTIPSSEVVPQTNSVSTTPSSGVMKALVVASGFSFGGVAVLSSSSATVMHEAGDILGKKRILKRFLDKDRRTLIEETFLLFLGTLPRHFPAFTVSRTFHVRDTASQTFSFRDLWKKCKEYGRVIDVYIPNRRTKLGDRFGFVHFIHIKDVDRLVKNLCTLWMERLRLHAKVARFQRPPLNKAQHVKGANVGQKSFGVSINSKELLEKFKSHVGVGSWFSSLEYASNSFVIDERAVWVDIERVPMKIWTNNTFKKIASKWGELLFEEDKKNTSLYSKRICIKTKMEQNIFETFKIIIKRKVFWIRAKEITSLMEKNEEVLQAQSVNECNSEMVPDSIFSPIQEEPKHDNKSNFEEGEFQSEDPFHIYDLLVKKPKNDNKEEESSKTTLKYPPGFTPDDVLRTKDVQDVDDVVEVQENTQKSNKQDNFIEDNNFRGVTHSKEEDKESFCLGQFRRSVGPQTGGSILQVMEDLDSWRERVLPMNFLSLNIQGLAHKAKKDWVKKLCNKNKVNFLSLQETKIESINTFCVKKCWGNYSFEFLYGPSMGNSGGILCAWDPRMFHKHNATILDYFVAIQGEWIVNAKKYLIISVYAPQEASEKRMLWSYLNHMIDRWDGESILMGGFNEVRHKEESFGFIFNNHNAMVFNFFISSSGLVEVPQGGCAFTWCHKSGSKMSKLDCFLISKGIMGFCPNITPITLDRYLSDHRPIILREELLNKRMNVINLIHDLGKLEATETTQKAKIKWSIEGDENSKFFHAILNKKRNRHAIRGILSEGNWIEDPNSVKNEFFSHFKERFDSPCSSRLMLEGEFPNKLSADQSIDLESNVTIEEIKRAVWDCGIDKSPGPNGFIFGFYRRYWDIIKKDVADAVSFFFISGNFPKGGNSSFIALIPKMQDAKVVKDYRPISLIGGLYKIIIKILANRLVGVLGELVNEVQSAFIVNRQILDGPFILDELIHWCHAKKKETMIFKVDFEKAYDSVRWDYLDDVLNTFRFGSKWRNWIHNCLNSSKGSILVNGSPTGEFHFRKGLKQDALWSRFIRAVHGNSGGIETHSRVSYSSTWLSIVNEVNKMRNKGIDLLKYMKIQVGNGLNTKFWEDVWMGNKNFKTSFPRIYALESDKNLTVVDKMAHNDTAFSLRSQPRDGMEMKQFRVLSIVIEGVLLHDMVDRWK</sequence>
<dbReference type="SUPFAM" id="SSF56219">
    <property type="entry name" value="DNase I-like"/>
    <property type="match status" value="1"/>
</dbReference>
<dbReference type="InterPro" id="IPR036691">
    <property type="entry name" value="Endo/exonu/phosph_ase_sf"/>
</dbReference>
<keyword evidence="3" id="KW-0695">RNA-directed DNA polymerase</keyword>
<feature type="region of interest" description="Disordered" evidence="1">
    <location>
        <begin position="1"/>
        <end position="30"/>
    </location>
</feature>
<feature type="region of interest" description="Disordered" evidence="1">
    <location>
        <begin position="385"/>
        <end position="410"/>
    </location>
</feature>
<dbReference type="GO" id="GO:0003964">
    <property type="term" value="F:RNA-directed DNA polymerase activity"/>
    <property type="evidence" value="ECO:0007669"/>
    <property type="project" value="UniProtKB-KW"/>
</dbReference>
<dbReference type="GO" id="GO:0003676">
    <property type="term" value="F:nucleic acid binding"/>
    <property type="evidence" value="ECO:0007669"/>
    <property type="project" value="InterPro"/>
</dbReference>
<feature type="compositionally biased region" description="Basic and acidic residues" evidence="1">
    <location>
        <begin position="385"/>
        <end position="394"/>
    </location>
</feature>
<dbReference type="PANTHER" id="PTHR31635:SF196">
    <property type="entry name" value="REVERSE TRANSCRIPTASE DOMAIN-CONTAINING PROTEIN-RELATED"/>
    <property type="match status" value="1"/>
</dbReference>
<dbReference type="CDD" id="cd00590">
    <property type="entry name" value="RRM_SF"/>
    <property type="match status" value="1"/>
</dbReference>
<comment type="caution">
    <text evidence="3">The sequence shown here is derived from an EMBL/GenBank/DDBJ whole genome shotgun (WGS) entry which is preliminary data.</text>
</comment>
<dbReference type="PANTHER" id="PTHR31635">
    <property type="entry name" value="REVERSE TRANSCRIPTASE DOMAIN-CONTAINING PROTEIN-RELATED"/>
    <property type="match status" value="1"/>
</dbReference>
<feature type="compositionally biased region" description="Polar residues" evidence="1">
    <location>
        <begin position="7"/>
        <end position="30"/>
    </location>
</feature>
<evidence type="ECO:0000256" key="1">
    <source>
        <dbReference type="SAM" id="MobiDB-lite"/>
    </source>
</evidence>
<keyword evidence="3" id="KW-0548">Nucleotidyltransferase</keyword>
<evidence type="ECO:0000313" key="3">
    <source>
        <dbReference type="EMBL" id="GEU52957.1"/>
    </source>
</evidence>
<dbReference type="Gene3D" id="3.30.70.330">
    <property type="match status" value="1"/>
</dbReference>
<accession>A0A6L2KWN1</accession>
<dbReference type="Gene3D" id="3.60.10.10">
    <property type="entry name" value="Endonuclease/exonuclease/phosphatase"/>
    <property type="match status" value="1"/>
</dbReference>
<name>A0A6L2KWN1_TANCI</name>
<dbReference type="AlphaFoldDB" id="A0A6L2KWN1"/>
<dbReference type="Pfam" id="PF00078">
    <property type="entry name" value="RVT_1"/>
    <property type="match status" value="1"/>
</dbReference>